<accession>A0A5S5MF85</accession>
<protein>
    <submittedName>
        <fullName evidence="3">GNAT family N-acetyltransferase</fullName>
    </submittedName>
</protein>
<dbReference type="PROSITE" id="PS51186">
    <property type="entry name" value="GNAT"/>
    <property type="match status" value="1"/>
</dbReference>
<sequence>MISVTRQNSPSKMWKSIRESPREIEKYSLYPAIMSLKSCVMNAAKSLQHLFVRNANMRAKAGYVQNVLKTMNVMRTCFSRLSILQEQAFVDIQEIKMTLPQPLDFRPAKETHEDALFFAHGLNMACDGLLRFLFGSGFGEIFAQTCLVPGHSLSLEHVLIAELEGEPVAILSGMPVGAMADFSPVLRWAAGKQIWRVGLLALTALPLFKAMSQHNPNDWYLQALSVSEKMQGTGTGSRLLAIAEERAKSCGAHRITLDVSSNNTAALRLYLRMGYEQERISPRAFLSGGLQVHRLGKALPLQ</sequence>
<dbReference type="PANTHER" id="PTHR13947">
    <property type="entry name" value="GNAT FAMILY N-ACETYLTRANSFERASE"/>
    <property type="match status" value="1"/>
</dbReference>
<evidence type="ECO:0000259" key="2">
    <source>
        <dbReference type="PROSITE" id="PS51186"/>
    </source>
</evidence>
<dbReference type="InterPro" id="IPR050769">
    <property type="entry name" value="NAT_camello-type"/>
</dbReference>
<dbReference type="Pfam" id="PF00583">
    <property type="entry name" value="Acetyltransf_1"/>
    <property type="match status" value="1"/>
</dbReference>
<evidence type="ECO:0000256" key="1">
    <source>
        <dbReference type="ARBA" id="ARBA00022679"/>
    </source>
</evidence>
<dbReference type="InterPro" id="IPR000182">
    <property type="entry name" value="GNAT_dom"/>
</dbReference>
<feature type="domain" description="N-acetyltransferase" evidence="2">
    <location>
        <begin position="103"/>
        <end position="302"/>
    </location>
</feature>
<name>A0A5S5MF85_9BACT</name>
<dbReference type="InterPro" id="IPR016181">
    <property type="entry name" value="Acyl_CoA_acyltransferase"/>
</dbReference>
<dbReference type="OrthoDB" id="529907at2"/>
<dbReference type="CDD" id="cd04301">
    <property type="entry name" value="NAT_SF"/>
    <property type="match status" value="1"/>
</dbReference>
<keyword evidence="4" id="KW-1185">Reference proteome</keyword>
<proteinExistence type="predicted"/>
<dbReference type="SUPFAM" id="SSF55729">
    <property type="entry name" value="Acyl-CoA N-acyltransferases (Nat)"/>
    <property type="match status" value="1"/>
</dbReference>
<dbReference type="AlphaFoldDB" id="A0A5S5MF85"/>
<dbReference type="GO" id="GO:0008080">
    <property type="term" value="F:N-acetyltransferase activity"/>
    <property type="evidence" value="ECO:0007669"/>
    <property type="project" value="InterPro"/>
</dbReference>
<comment type="caution">
    <text evidence="3">The sequence shown here is derived from an EMBL/GenBank/DDBJ whole genome shotgun (WGS) entry which is preliminary data.</text>
</comment>
<gene>
    <name evidence="3" type="ORF">FIM25_10505</name>
</gene>
<dbReference type="Gene3D" id="3.40.630.30">
    <property type="match status" value="1"/>
</dbReference>
<evidence type="ECO:0000313" key="4">
    <source>
        <dbReference type="Proteomes" id="UP000321899"/>
    </source>
</evidence>
<organism evidence="3 4">
    <name type="scientific">Desulfobotulus mexicanus</name>
    <dbReference type="NCBI Taxonomy" id="2586642"/>
    <lineage>
        <taxon>Bacteria</taxon>
        <taxon>Pseudomonadati</taxon>
        <taxon>Thermodesulfobacteriota</taxon>
        <taxon>Desulfobacteria</taxon>
        <taxon>Desulfobacterales</taxon>
        <taxon>Desulfobacteraceae</taxon>
        <taxon>Desulfobotulus</taxon>
    </lineage>
</organism>
<dbReference type="Proteomes" id="UP000321899">
    <property type="component" value="Unassembled WGS sequence"/>
</dbReference>
<dbReference type="EMBL" id="VDMB01000012">
    <property type="protein sequence ID" value="TYT74382.1"/>
    <property type="molecule type" value="Genomic_DNA"/>
</dbReference>
<dbReference type="PANTHER" id="PTHR13947:SF37">
    <property type="entry name" value="LD18367P"/>
    <property type="match status" value="1"/>
</dbReference>
<keyword evidence="1 3" id="KW-0808">Transferase</keyword>
<reference evidence="3 4" key="1">
    <citation type="submission" date="2019-06" db="EMBL/GenBank/DDBJ databases">
        <title>Desulfobotulus mexicanus sp. nov., a novel sulfate-reducing bacterium isolated from the sediment of an alkaline crater lake in Mexico.</title>
        <authorList>
            <person name="Hirschler-Rea A."/>
        </authorList>
    </citation>
    <scope>NUCLEOTIDE SEQUENCE [LARGE SCALE GENOMIC DNA]</scope>
    <source>
        <strain evidence="3 4">PAR22N</strain>
    </source>
</reference>
<evidence type="ECO:0000313" key="3">
    <source>
        <dbReference type="EMBL" id="TYT74382.1"/>
    </source>
</evidence>